<accession>A0A1I7X0L4</accession>
<name>A0A1I7X0L4_HETBA</name>
<dbReference type="WBParaSite" id="Hba_10983">
    <property type="protein sequence ID" value="Hba_10983"/>
    <property type="gene ID" value="Hba_10983"/>
</dbReference>
<dbReference type="InterPro" id="IPR016137">
    <property type="entry name" value="RGS"/>
</dbReference>
<feature type="compositionally biased region" description="Polar residues" evidence="2">
    <location>
        <begin position="25"/>
        <end position="40"/>
    </location>
</feature>
<dbReference type="GO" id="GO:0005096">
    <property type="term" value="F:GTPase activator activity"/>
    <property type="evidence" value="ECO:0007669"/>
    <property type="project" value="TreeGrafter"/>
</dbReference>
<keyword evidence="1" id="KW-0734">Signal transduction inhibitor</keyword>
<evidence type="ECO:0000313" key="4">
    <source>
        <dbReference type="Proteomes" id="UP000095283"/>
    </source>
</evidence>
<proteinExistence type="predicted"/>
<dbReference type="GO" id="GO:0008277">
    <property type="term" value="P:regulation of G protein-coupled receptor signaling pathway"/>
    <property type="evidence" value="ECO:0007669"/>
    <property type="project" value="InterPro"/>
</dbReference>
<dbReference type="Proteomes" id="UP000095283">
    <property type="component" value="Unplaced"/>
</dbReference>
<reference evidence="5" key="1">
    <citation type="submission" date="2016-11" db="UniProtKB">
        <authorList>
            <consortium name="WormBaseParasite"/>
        </authorList>
    </citation>
    <scope>IDENTIFICATION</scope>
</reference>
<dbReference type="AlphaFoldDB" id="A0A1I7X0L4"/>
<protein>
    <submittedName>
        <fullName evidence="5">RGS domain-containing protein</fullName>
    </submittedName>
</protein>
<dbReference type="Pfam" id="PF00615">
    <property type="entry name" value="RGS"/>
    <property type="match status" value="1"/>
</dbReference>
<dbReference type="PANTHER" id="PTHR45746">
    <property type="entry name" value="LP21163P"/>
    <property type="match status" value="1"/>
</dbReference>
<evidence type="ECO:0000256" key="2">
    <source>
        <dbReference type="SAM" id="MobiDB-lite"/>
    </source>
</evidence>
<dbReference type="PRINTS" id="PR01301">
    <property type="entry name" value="RGSPROTEIN"/>
</dbReference>
<dbReference type="GO" id="GO:0005737">
    <property type="term" value="C:cytoplasm"/>
    <property type="evidence" value="ECO:0007669"/>
    <property type="project" value="TreeGrafter"/>
</dbReference>
<evidence type="ECO:0000256" key="1">
    <source>
        <dbReference type="ARBA" id="ARBA00022700"/>
    </source>
</evidence>
<dbReference type="InterPro" id="IPR047016">
    <property type="entry name" value="RGS6/7/9/11"/>
</dbReference>
<sequence length="81" mass="9607">MRSPRKLFKQLSLPRGERRRRSAENGPNQQPGTTSPRLSPNEWQFAFDHVISDPEGRAQFTKFLQSEYSEENILFWSVRKR</sequence>
<feature type="region of interest" description="Disordered" evidence="2">
    <location>
        <begin position="1"/>
        <end position="40"/>
    </location>
</feature>
<evidence type="ECO:0000259" key="3">
    <source>
        <dbReference type="PROSITE" id="PS50132"/>
    </source>
</evidence>
<organism evidence="4 5">
    <name type="scientific">Heterorhabditis bacteriophora</name>
    <name type="common">Entomopathogenic nematode worm</name>
    <dbReference type="NCBI Taxonomy" id="37862"/>
    <lineage>
        <taxon>Eukaryota</taxon>
        <taxon>Metazoa</taxon>
        <taxon>Ecdysozoa</taxon>
        <taxon>Nematoda</taxon>
        <taxon>Chromadorea</taxon>
        <taxon>Rhabditida</taxon>
        <taxon>Rhabditina</taxon>
        <taxon>Rhabditomorpha</taxon>
        <taxon>Strongyloidea</taxon>
        <taxon>Heterorhabditidae</taxon>
        <taxon>Heterorhabditis</taxon>
    </lineage>
</organism>
<dbReference type="SUPFAM" id="SSF48097">
    <property type="entry name" value="Regulator of G-protein signaling, RGS"/>
    <property type="match status" value="1"/>
</dbReference>
<dbReference type="PANTHER" id="PTHR45746:SF6">
    <property type="entry name" value="LP21163P"/>
    <property type="match status" value="1"/>
</dbReference>
<feature type="domain" description="RGS" evidence="3">
    <location>
        <begin position="46"/>
        <end position="76"/>
    </location>
</feature>
<dbReference type="PROSITE" id="PS50132">
    <property type="entry name" value="RGS"/>
    <property type="match status" value="1"/>
</dbReference>
<dbReference type="GO" id="GO:0043005">
    <property type="term" value="C:neuron projection"/>
    <property type="evidence" value="ECO:0007669"/>
    <property type="project" value="TreeGrafter"/>
</dbReference>
<evidence type="ECO:0000313" key="5">
    <source>
        <dbReference type="WBParaSite" id="Hba_10983"/>
    </source>
</evidence>
<dbReference type="InterPro" id="IPR024066">
    <property type="entry name" value="RGS_subdom1/3"/>
</dbReference>
<dbReference type="InterPro" id="IPR036305">
    <property type="entry name" value="RGS_sf"/>
</dbReference>
<dbReference type="Gene3D" id="1.10.196.10">
    <property type="match status" value="1"/>
</dbReference>
<dbReference type="GO" id="GO:0009968">
    <property type="term" value="P:negative regulation of signal transduction"/>
    <property type="evidence" value="ECO:0007669"/>
    <property type="project" value="UniProtKB-KW"/>
</dbReference>
<keyword evidence="4" id="KW-1185">Reference proteome</keyword>